<dbReference type="AlphaFoldDB" id="A0A9P4HXT3"/>
<name>A0A9P4HXT3_9PEZI</name>
<proteinExistence type="predicted"/>
<evidence type="ECO:0000313" key="1">
    <source>
        <dbReference type="EMBL" id="KAF2088024.1"/>
    </source>
</evidence>
<sequence length="159" mass="17856">MAAACASFGSCSGLLSQVSIDSTRCPAFYDTLIREVGWKMWLESGSDDGCKLQEKVDFLQSGIRAIARAEVNAHFKPPKDIFGATKTSRWANLMDAIPNLAMTREIRDHVRALTEANQYGIREVDFEKLNKTIEKHQQRAEKCDTAWGKEQMSHAEDCL</sequence>
<accession>A0A9P4HXT3</accession>
<gene>
    <name evidence="1" type="ORF">K490DRAFT_56588</name>
</gene>
<protein>
    <submittedName>
        <fullName evidence="1">Uncharacterized protein</fullName>
    </submittedName>
</protein>
<keyword evidence="2" id="KW-1185">Reference proteome</keyword>
<comment type="caution">
    <text evidence="1">The sequence shown here is derived from an EMBL/GenBank/DDBJ whole genome shotgun (WGS) entry which is preliminary data.</text>
</comment>
<dbReference type="Proteomes" id="UP000799776">
    <property type="component" value="Unassembled WGS sequence"/>
</dbReference>
<reference evidence="1" key="1">
    <citation type="journal article" date="2020" name="Stud. Mycol.">
        <title>101 Dothideomycetes genomes: a test case for predicting lifestyles and emergence of pathogens.</title>
        <authorList>
            <person name="Haridas S."/>
            <person name="Albert R."/>
            <person name="Binder M."/>
            <person name="Bloem J."/>
            <person name="Labutti K."/>
            <person name="Salamov A."/>
            <person name="Andreopoulos B."/>
            <person name="Baker S."/>
            <person name="Barry K."/>
            <person name="Bills G."/>
            <person name="Bluhm B."/>
            <person name="Cannon C."/>
            <person name="Castanera R."/>
            <person name="Culley D."/>
            <person name="Daum C."/>
            <person name="Ezra D."/>
            <person name="Gonzalez J."/>
            <person name="Henrissat B."/>
            <person name="Kuo A."/>
            <person name="Liang C."/>
            <person name="Lipzen A."/>
            <person name="Lutzoni F."/>
            <person name="Magnuson J."/>
            <person name="Mondo S."/>
            <person name="Nolan M."/>
            <person name="Ohm R."/>
            <person name="Pangilinan J."/>
            <person name="Park H.-J."/>
            <person name="Ramirez L."/>
            <person name="Alfaro M."/>
            <person name="Sun H."/>
            <person name="Tritt A."/>
            <person name="Yoshinaga Y."/>
            <person name="Zwiers L.-H."/>
            <person name="Turgeon B."/>
            <person name="Goodwin S."/>
            <person name="Spatafora J."/>
            <person name="Crous P."/>
            <person name="Grigoriev I."/>
        </authorList>
    </citation>
    <scope>NUCLEOTIDE SEQUENCE</scope>
    <source>
        <strain evidence="1">CBS 121410</strain>
    </source>
</reference>
<evidence type="ECO:0000313" key="2">
    <source>
        <dbReference type="Proteomes" id="UP000799776"/>
    </source>
</evidence>
<organism evidence="1 2">
    <name type="scientific">Saccharata proteae CBS 121410</name>
    <dbReference type="NCBI Taxonomy" id="1314787"/>
    <lineage>
        <taxon>Eukaryota</taxon>
        <taxon>Fungi</taxon>
        <taxon>Dikarya</taxon>
        <taxon>Ascomycota</taxon>
        <taxon>Pezizomycotina</taxon>
        <taxon>Dothideomycetes</taxon>
        <taxon>Dothideomycetes incertae sedis</taxon>
        <taxon>Botryosphaeriales</taxon>
        <taxon>Saccharataceae</taxon>
        <taxon>Saccharata</taxon>
    </lineage>
</organism>
<dbReference type="EMBL" id="ML978718">
    <property type="protein sequence ID" value="KAF2088024.1"/>
    <property type="molecule type" value="Genomic_DNA"/>
</dbReference>